<dbReference type="Gene3D" id="3.30.70.3580">
    <property type="entry name" value="Antirestriction protein"/>
    <property type="match status" value="1"/>
</dbReference>
<evidence type="ECO:0000313" key="3">
    <source>
        <dbReference type="Proteomes" id="UP000235005"/>
    </source>
</evidence>
<dbReference type="AlphaFoldDB" id="A0A2N5X0Y6"/>
<comment type="similarity">
    <text evidence="1">Belongs to the antirestriction protein family.</text>
</comment>
<dbReference type="OrthoDB" id="1164967at2"/>
<dbReference type="Pfam" id="PF03230">
    <property type="entry name" value="Antirestrict"/>
    <property type="match status" value="1"/>
</dbReference>
<dbReference type="InterPro" id="IPR042297">
    <property type="entry name" value="Antirestriction_sf"/>
</dbReference>
<dbReference type="EMBL" id="PKUS01000018">
    <property type="protein sequence ID" value="PLW68155.1"/>
    <property type="molecule type" value="Genomic_DNA"/>
</dbReference>
<proteinExistence type="inferred from homology"/>
<evidence type="ECO:0000313" key="2">
    <source>
        <dbReference type="EMBL" id="PLW68155.1"/>
    </source>
</evidence>
<organism evidence="2 3">
    <name type="scientific">Pseudohalioglobus lutimaris</name>
    <dbReference type="NCBI Taxonomy" id="1737061"/>
    <lineage>
        <taxon>Bacteria</taxon>
        <taxon>Pseudomonadati</taxon>
        <taxon>Pseudomonadota</taxon>
        <taxon>Gammaproteobacteria</taxon>
        <taxon>Cellvibrionales</taxon>
        <taxon>Halieaceae</taxon>
        <taxon>Pseudohalioglobus</taxon>
    </lineage>
</organism>
<name>A0A2N5X0Y6_9GAMM</name>
<comment type="caution">
    <text evidence="2">The sequence shown here is derived from an EMBL/GenBank/DDBJ whole genome shotgun (WGS) entry which is preliminary data.</text>
</comment>
<dbReference type="InterPro" id="IPR004914">
    <property type="entry name" value="Antirestrict"/>
</dbReference>
<sequence>MEVYMTKNAPITRHLIPEDQRLSATADLFGTFFPLRLEPVIYGITDRMAEDYHGGYWLYYLLENGGFYMAPNWEQHFSAKSLNGWQGELSADALGIIVCLTAYSHLSFGGPEPFARTCAEQYHLLREYMCEHPELGEILGAID</sequence>
<evidence type="ECO:0000256" key="1">
    <source>
        <dbReference type="ARBA" id="ARBA00008618"/>
    </source>
</evidence>
<dbReference type="Proteomes" id="UP000235005">
    <property type="component" value="Unassembled WGS sequence"/>
</dbReference>
<reference evidence="2 3" key="1">
    <citation type="submission" date="2018-01" db="EMBL/GenBank/DDBJ databases">
        <title>The draft genome sequence of Halioglobus lutimaris HF004.</title>
        <authorList>
            <person name="Du Z.-J."/>
            <person name="Shi M.-J."/>
        </authorList>
    </citation>
    <scope>NUCLEOTIDE SEQUENCE [LARGE SCALE GENOMIC DNA]</scope>
    <source>
        <strain evidence="2 3">HF004</strain>
    </source>
</reference>
<gene>
    <name evidence="2" type="ORF">C0039_13245</name>
</gene>
<accession>A0A2N5X0Y6</accession>
<protein>
    <submittedName>
        <fullName evidence="2">Antirestriction protein</fullName>
    </submittedName>
</protein>
<keyword evidence="3" id="KW-1185">Reference proteome</keyword>